<protein>
    <submittedName>
        <fullName evidence="1">Uncharacterized protein</fullName>
    </submittedName>
</protein>
<gene>
    <name evidence="1" type="ORF">MLD38_001084</name>
</gene>
<comment type="caution">
    <text evidence="1">The sequence shown here is derived from an EMBL/GenBank/DDBJ whole genome shotgun (WGS) entry which is preliminary data.</text>
</comment>
<dbReference type="EMBL" id="CM042880">
    <property type="protein sequence ID" value="KAI4388785.1"/>
    <property type="molecule type" value="Genomic_DNA"/>
</dbReference>
<evidence type="ECO:0000313" key="2">
    <source>
        <dbReference type="Proteomes" id="UP001057402"/>
    </source>
</evidence>
<reference evidence="2" key="1">
    <citation type="journal article" date="2023" name="Front. Plant Sci.">
        <title>Chromosomal-level genome assembly of Melastoma candidum provides insights into trichome evolution.</title>
        <authorList>
            <person name="Zhong Y."/>
            <person name="Wu W."/>
            <person name="Sun C."/>
            <person name="Zou P."/>
            <person name="Liu Y."/>
            <person name="Dai S."/>
            <person name="Zhou R."/>
        </authorList>
    </citation>
    <scope>NUCLEOTIDE SEQUENCE [LARGE SCALE GENOMIC DNA]</scope>
</reference>
<organism evidence="1 2">
    <name type="scientific">Melastoma candidum</name>
    <dbReference type="NCBI Taxonomy" id="119954"/>
    <lineage>
        <taxon>Eukaryota</taxon>
        <taxon>Viridiplantae</taxon>
        <taxon>Streptophyta</taxon>
        <taxon>Embryophyta</taxon>
        <taxon>Tracheophyta</taxon>
        <taxon>Spermatophyta</taxon>
        <taxon>Magnoliopsida</taxon>
        <taxon>eudicotyledons</taxon>
        <taxon>Gunneridae</taxon>
        <taxon>Pentapetalae</taxon>
        <taxon>rosids</taxon>
        <taxon>malvids</taxon>
        <taxon>Myrtales</taxon>
        <taxon>Melastomataceae</taxon>
        <taxon>Melastomatoideae</taxon>
        <taxon>Melastomateae</taxon>
        <taxon>Melastoma</taxon>
    </lineage>
</organism>
<name>A0ACB9SBJ6_9MYRT</name>
<accession>A0ACB9SBJ6</accession>
<dbReference type="Proteomes" id="UP001057402">
    <property type="component" value="Chromosome 1"/>
</dbReference>
<evidence type="ECO:0000313" key="1">
    <source>
        <dbReference type="EMBL" id="KAI4388785.1"/>
    </source>
</evidence>
<proteinExistence type="predicted"/>
<keyword evidence="2" id="KW-1185">Reference proteome</keyword>
<sequence length="131" mass="14562">MASAVNKFLRRSPSLFSRTLLSPIPASPSPFQSLLPPLLQVPAFVDVNPSFGSRPAEIPSKAAAIPVFTGFPYCLASNPVAASSFFTGCQEGLEESGEDRVVWADSVKKKRKKKMNKHKYRKLRKRLRRQT</sequence>